<dbReference type="GO" id="GO:0005886">
    <property type="term" value="C:plasma membrane"/>
    <property type="evidence" value="ECO:0007669"/>
    <property type="project" value="UniProtKB-SubCell"/>
</dbReference>
<keyword evidence="6 7" id="KW-0472">Membrane</keyword>
<evidence type="ECO:0000256" key="4">
    <source>
        <dbReference type="ARBA" id="ARBA00022692"/>
    </source>
</evidence>
<name>A0A0A5GJP3_9BACI</name>
<dbReference type="InterPro" id="IPR051907">
    <property type="entry name" value="DoxX-like_oxidoreductase"/>
</dbReference>
<dbReference type="Pfam" id="PF07681">
    <property type="entry name" value="DoxX"/>
    <property type="match status" value="1"/>
</dbReference>
<evidence type="ECO:0000256" key="6">
    <source>
        <dbReference type="ARBA" id="ARBA00023136"/>
    </source>
</evidence>
<dbReference type="InterPro" id="IPR032808">
    <property type="entry name" value="DoxX"/>
</dbReference>
<keyword evidence="3" id="KW-1003">Cell membrane</keyword>
<organism evidence="8 9">
    <name type="scientific">Pontibacillus halophilus JSM 076056 = DSM 19796</name>
    <dbReference type="NCBI Taxonomy" id="1385510"/>
    <lineage>
        <taxon>Bacteria</taxon>
        <taxon>Bacillati</taxon>
        <taxon>Bacillota</taxon>
        <taxon>Bacilli</taxon>
        <taxon>Bacillales</taxon>
        <taxon>Bacillaceae</taxon>
        <taxon>Pontibacillus</taxon>
    </lineage>
</organism>
<feature type="transmembrane region" description="Helical" evidence="7">
    <location>
        <begin position="76"/>
        <end position="96"/>
    </location>
</feature>
<evidence type="ECO:0000256" key="7">
    <source>
        <dbReference type="SAM" id="Phobius"/>
    </source>
</evidence>
<evidence type="ECO:0000256" key="5">
    <source>
        <dbReference type="ARBA" id="ARBA00022989"/>
    </source>
</evidence>
<proteinExistence type="inferred from homology"/>
<dbReference type="PANTHER" id="PTHR33452:SF1">
    <property type="entry name" value="INNER MEMBRANE PROTEIN YPHA-RELATED"/>
    <property type="match status" value="1"/>
</dbReference>
<feature type="transmembrane region" description="Helical" evidence="7">
    <location>
        <begin position="108"/>
        <end position="126"/>
    </location>
</feature>
<sequence>MDTKQVEWGLFVGRLVLGAIMFAHGVQKLMNMGGTVNMFQDMLGLPGFLAYMTAGIEVLAGLAVILGLYTRISSLLLGFVMVGAIVTVKLPMVGFFGNGQMAGWELDLALLGLSVVLTLSGSRFLAITKEKTKRTSEQLSA</sequence>
<feature type="transmembrane region" description="Helical" evidence="7">
    <location>
        <begin position="47"/>
        <end position="69"/>
    </location>
</feature>
<reference evidence="8 9" key="1">
    <citation type="submission" date="2013-08" db="EMBL/GenBank/DDBJ databases">
        <authorList>
            <person name="Huang J."/>
            <person name="Wang G."/>
        </authorList>
    </citation>
    <scope>NUCLEOTIDE SEQUENCE [LARGE SCALE GENOMIC DNA]</scope>
    <source>
        <strain evidence="8 9">JSM 076056</strain>
    </source>
</reference>
<keyword evidence="9" id="KW-1185">Reference proteome</keyword>
<dbReference type="eggNOG" id="COG2259">
    <property type="taxonomic scope" value="Bacteria"/>
</dbReference>
<dbReference type="Proteomes" id="UP000030528">
    <property type="component" value="Unassembled WGS sequence"/>
</dbReference>
<dbReference type="PANTHER" id="PTHR33452">
    <property type="entry name" value="OXIDOREDUCTASE CATD-RELATED"/>
    <property type="match status" value="1"/>
</dbReference>
<comment type="subcellular location">
    <subcellularLocation>
        <location evidence="1">Cell membrane</location>
        <topology evidence="1">Multi-pass membrane protein</topology>
    </subcellularLocation>
</comment>
<evidence type="ECO:0000313" key="9">
    <source>
        <dbReference type="Proteomes" id="UP000030528"/>
    </source>
</evidence>
<dbReference type="OrthoDB" id="886570at2"/>
<accession>A0A0A5GJP3</accession>
<comment type="caution">
    <text evidence="8">The sequence shown here is derived from an EMBL/GenBank/DDBJ whole genome shotgun (WGS) entry which is preliminary data.</text>
</comment>
<evidence type="ECO:0000256" key="2">
    <source>
        <dbReference type="ARBA" id="ARBA00006679"/>
    </source>
</evidence>
<comment type="similarity">
    <text evidence="2">Belongs to the DoxX family.</text>
</comment>
<dbReference type="RefSeq" id="WP_026800766.1">
    <property type="nucleotide sequence ID" value="NZ_AULI01000010.1"/>
</dbReference>
<protein>
    <submittedName>
        <fullName evidence="8">Oxidoreductase</fullName>
    </submittedName>
</protein>
<evidence type="ECO:0000256" key="1">
    <source>
        <dbReference type="ARBA" id="ARBA00004651"/>
    </source>
</evidence>
<evidence type="ECO:0000256" key="3">
    <source>
        <dbReference type="ARBA" id="ARBA00022475"/>
    </source>
</evidence>
<dbReference type="STRING" id="1385510.GCA_000425205_02428"/>
<feature type="transmembrane region" description="Helical" evidence="7">
    <location>
        <begin position="7"/>
        <end position="27"/>
    </location>
</feature>
<dbReference type="EMBL" id="AVPE01000010">
    <property type="protein sequence ID" value="KGX91375.1"/>
    <property type="molecule type" value="Genomic_DNA"/>
</dbReference>
<keyword evidence="5 7" id="KW-1133">Transmembrane helix</keyword>
<evidence type="ECO:0000313" key="8">
    <source>
        <dbReference type="EMBL" id="KGX91375.1"/>
    </source>
</evidence>
<keyword evidence="4 7" id="KW-0812">Transmembrane</keyword>
<gene>
    <name evidence="8" type="ORF">N781_04760</name>
</gene>
<dbReference type="AlphaFoldDB" id="A0A0A5GJP3"/>